<evidence type="ECO:0000256" key="6">
    <source>
        <dbReference type="ARBA" id="ARBA00024731"/>
    </source>
</evidence>
<dbReference type="InterPro" id="IPR027417">
    <property type="entry name" value="P-loop_NTPase"/>
</dbReference>
<comment type="subcellular location">
    <subcellularLocation>
        <location evidence="7">Cytoplasm</location>
    </subcellularLocation>
</comment>
<dbReference type="InterPro" id="IPR014721">
    <property type="entry name" value="Ribsml_uS5_D2-typ_fold_subgr"/>
</dbReference>
<dbReference type="FunFam" id="3.40.50.300:FF:000029">
    <property type="entry name" value="Elongation factor G"/>
    <property type="match status" value="1"/>
</dbReference>
<feature type="binding site" evidence="7">
    <location>
        <begin position="137"/>
        <end position="140"/>
    </location>
    <ligand>
        <name>GTP</name>
        <dbReference type="ChEBI" id="CHEBI:37565"/>
    </ligand>
</feature>
<dbReference type="InterPro" id="IPR031157">
    <property type="entry name" value="G_TR_CS"/>
</dbReference>
<dbReference type="EMBL" id="FUZP01000002">
    <property type="protein sequence ID" value="SKC59206.1"/>
    <property type="molecule type" value="Genomic_DNA"/>
</dbReference>
<dbReference type="AlphaFoldDB" id="A0A1T5K659"/>
<dbReference type="SUPFAM" id="SSF54211">
    <property type="entry name" value="Ribosomal protein S5 domain 2-like"/>
    <property type="match status" value="1"/>
</dbReference>
<dbReference type="STRING" id="123320.SAMN06309945_1943"/>
<protein>
    <recommendedName>
        <fullName evidence="7 8">Elongation factor G</fullName>
        <shortName evidence="7">EF-G</shortName>
    </recommendedName>
</protein>
<feature type="binding site" evidence="7">
    <location>
        <begin position="83"/>
        <end position="87"/>
    </location>
    <ligand>
        <name>GTP</name>
        <dbReference type="ChEBI" id="CHEBI:37565"/>
    </ligand>
</feature>
<dbReference type="InterPro" id="IPR005517">
    <property type="entry name" value="Transl_elong_EFG/EF2_IV"/>
</dbReference>
<name>A0A1T5K659_9MICO</name>
<dbReference type="CDD" id="cd04088">
    <property type="entry name" value="EFG_mtEFG_II"/>
    <property type="match status" value="1"/>
</dbReference>
<dbReference type="SMART" id="SM00889">
    <property type="entry name" value="EFG_IV"/>
    <property type="match status" value="1"/>
</dbReference>
<dbReference type="FunFam" id="2.40.30.10:FF:000006">
    <property type="entry name" value="Elongation factor G"/>
    <property type="match status" value="1"/>
</dbReference>
<evidence type="ECO:0000256" key="8">
    <source>
        <dbReference type="NCBIfam" id="TIGR00484"/>
    </source>
</evidence>
<dbReference type="CDD" id="cd03713">
    <property type="entry name" value="EFG_mtEFG_C"/>
    <property type="match status" value="1"/>
</dbReference>
<evidence type="ECO:0000313" key="11">
    <source>
        <dbReference type="Proteomes" id="UP000190857"/>
    </source>
</evidence>
<evidence type="ECO:0000256" key="5">
    <source>
        <dbReference type="ARBA" id="ARBA00023134"/>
    </source>
</evidence>
<comment type="function">
    <text evidence="6 7">Catalyzes the GTP-dependent ribosomal translocation step during translation elongation. During this step, the ribosome changes from the pre-translocational (PRE) to the post-translocational (POST) state as the newly formed A-site-bound peptidyl-tRNA and P-site-bound deacylated tRNA move to the P and E sites, respectively. Catalyzes the coordinated movement of the two tRNA molecules, the mRNA and conformational changes in the ribosome.</text>
</comment>
<dbReference type="Gene3D" id="3.30.70.240">
    <property type="match status" value="1"/>
</dbReference>
<dbReference type="HAMAP" id="MF_00054_B">
    <property type="entry name" value="EF_G_EF_2_B"/>
    <property type="match status" value="1"/>
</dbReference>
<dbReference type="OrthoDB" id="9801472at2"/>
<evidence type="ECO:0000256" key="7">
    <source>
        <dbReference type="HAMAP-Rule" id="MF_00054"/>
    </source>
</evidence>
<dbReference type="GO" id="GO:0032790">
    <property type="term" value="P:ribosome disassembly"/>
    <property type="evidence" value="ECO:0007669"/>
    <property type="project" value="TreeGrafter"/>
</dbReference>
<dbReference type="PROSITE" id="PS00301">
    <property type="entry name" value="G_TR_1"/>
    <property type="match status" value="1"/>
</dbReference>
<dbReference type="InterPro" id="IPR047872">
    <property type="entry name" value="EFG_IV"/>
</dbReference>
<dbReference type="FunFam" id="3.30.230.10:FF:000003">
    <property type="entry name" value="Elongation factor G"/>
    <property type="match status" value="1"/>
</dbReference>
<dbReference type="Pfam" id="PF03764">
    <property type="entry name" value="EFG_IV"/>
    <property type="match status" value="1"/>
</dbReference>
<dbReference type="GO" id="GO:0003746">
    <property type="term" value="F:translation elongation factor activity"/>
    <property type="evidence" value="ECO:0007669"/>
    <property type="project" value="UniProtKB-UniRule"/>
</dbReference>
<dbReference type="FunFam" id="3.30.70.240:FF:000001">
    <property type="entry name" value="Elongation factor G"/>
    <property type="match status" value="1"/>
</dbReference>
<dbReference type="GO" id="GO:0005525">
    <property type="term" value="F:GTP binding"/>
    <property type="evidence" value="ECO:0007669"/>
    <property type="project" value="UniProtKB-UniRule"/>
</dbReference>
<keyword evidence="11" id="KW-1185">Reference proteome</keyword>
<dbReference type="InterPro" id="IPR000640">
    <property type="entry name" value="EFG_V-like"/>
</dbReference>
<dbReference type="InterPro" id="IPR005225">
    <property type="entry name" value="Small_GTP-bd"/>
</dbReference>
<keyword evidence="4 7" id="KW-0648">Protein biosynthesis</keyword>
<dbReference type="NCBIfam" id="TIGR00484">
    <property type="entry name" value="EF-G"/>
    <property type="match status" value="1"/>
</dbReference>
<dbReference type="GO" id="GO:0005737">
    <property type="term" value="C:cytoplasm"/>
    <property type="evidence" value="ECO:0007669"/>
    <property type="project" value="UniProtKB-SubCell"/>
</dbReference>
<dbReference type="Gene3D" id="3.30.70.870">
    <property type="entry name" value="Elongation Factor G (Translational Gtpase), domain 3"/>
    <property type="match status" value="1"/>
</dbReference>
<gene>
    <name evidence="7" type="primary">fusA</name>
    <name evidence="10" type="ORF">SAMN06309945_1943</name>
</gene>
<dbReference type="FunFam" id="3.30.70.870:FF:000001">
    <property type="entry name" value="Elongation factor G"/>
    <property type="match status" value="1"/>
</dbReference>
<feature type="domain" description="Tr-type G" evidence="9">
    <location>
        <begin position="10"/>
        <end position="290"/>
    </location>
</feature>
<dbReference type="InterPro" id="IPR035647">
    <property type="entry name" value="EFG_III/V"/>
</dbReference>
<dbReference type="CDD" id="cd01886">
    <property type="entry name" value="EF-G"/>
    <property type="match status" value="1"/>
</dbReference>
<dbReference type="Pfam" id="PF00009">
    <property type="entry name" value="GTP_EFTU"/>
    <property type="match status" value="1"/>
</dbReference>
<dbReference type="NCBIfam" id="TIGR00231">
    <property type="entry name" value="small_GTP"/>
    <property type="match status" value="1"/>
</dbReference>
<dbReference type="Gene3D" id="2.40.30.10">
    <property type="entry name" value="Translation factors"/>
    <property type="match status" value="1"/>
</dbReference>
<dbReference type="SMART" id="SM00838">
    <property type="entry name" value="EFG_C"/>
    <property type="match status" value="1"/>
</dbReference>
<dbReference type="InterPro" id="IPR009022">
    <property type="entry name" value="EFG_III"/>
</dbReference>
<evidence type="ECO:0000256" key="2">
    <source>
        <dbReference type="ARBA" id="ARBA00022741"/>
    </source>
</evidence>
<dbReference type="Gene3D" id="3.40.50.300">
    <property type="entry name" value="P-loop containing nucleotide triphosphate hydrolases"/>
    <property type="match status" value="1"/>
</dbReference>
<dbReference type="Pfam" id="PF14492">
    <property type="entry name" value="EFG_III"/>
    <property type="match status" value="1"/>
</dbReference>
<reference evidence="10 11" key="1">
    <citation type="submission" date="2017-02" db="EMBL/GenBank/DDBJ databases">
        <authorList>
            <person name="Peterson S.W."/>
        </authorList>
    </citation>
    <scope>NUCLEOTIDE SEQUENCE [LARGE SCALE GENOMIC DNA]</scope>
    <source>
        <strain evidence="10 11">VKM Ac-2059</strain>
    </source>
</reference>
<dbReference type="RefSeq" id="WP_079728049.1">
    <property type="nucleotide sequence ID" value="NZ_FUZP01000002.1"/>
</dbReference>
<evidence type="ECO:0000256" key="1">
    <source>
        <dbReference type="ARBA" id="ARBA00005870"/>
    </source>
</evidence>
<keyword evidence="2 7" id="KW-0547">Nucleotide-binding</keyword>
<dbReference type="PANTHER" id="PTHR43261">
    <property type="entry name" value="TRANSLATION ELONGATION FACTOR G-RELATED"/>
    <property type="match status" value="1"/>
</dbReference>
<dbReference type="InterPro" id="IPR035649">
    <property type="entry name" value="EFG_V"/>
</dbReference>
<dbReference type="NCBIfam" id="NF009381">
    <property type="entry name" value="PRK12740.1-5"/>
    <property type="match status" value="1"/>
</dbReference>
<dbReference type="InterPro" id="IPR004540">
    <property type="entry name" value="Transl_elong_EFG/EF2"/>
</dbReference>
<feature type="binding site" evidence="7">
    <location>
        <begin position="19"/>
        <end position="26"/>
    </location>
    <ligand>
        <name>GTP</name>
        <dbReference type="ChEBI" id="CHEBI:37565"/>
    </ligand>
</feature>
<dbReference type="PANTHER" id="PTHR43261:SF1">
    <property type="entry name" value="RIBOSOME-RELEASING FACTOR 2, MITOCHONDRIAL"/>
    <property type="match status" value="1"/>
</dbReference>
<keyword evidence="3 7" id="KW-0251">Elongation factor</keyword>
<dbReference type="CDD" id="cd16262">
    <property type="entry name" value="EFG_III"/>
    <property type="match status" value="1"/>
</dbReference>
<evidence type="ECO:0000256" key="4">
    <source>
        <dbReference type="ARBA" id="ARBA00022917"/>
    </source>
</evidence>
<dbReference type="Pfam" id="PF00679">
    <property type="entry name" value="EFG_C"/>
    <property type="match status" value="1"/>
</dbReference>
<dbReference type="SUPFAM" id="SSF50447">
    <property type="entry name" value="Translation proteins"/>
    <property type="match status" value="1"/>
</dbReference>
<accession>A0A1T5K659</accession>
<organism evidence="10 11">
    <name type="scientific">Okibacterium fritillariae</name>
    <dbReference type="NCBI Taxonomy" id="123320"/>
    <lineage>
        <taxon>Bacteria</taxon>
        <taxon>Bacillati</taxon>
        <taxon>Actinomycetota</taxon>
        <taxon>Actinomycetes</taxon>
        <taxon>Micrococcales</taxon>
        <taxon>Microbacteriaceae</taxon>
        <taxon>Okibacterium</taxon>
    </lineage>
</organism>
<dbReference type="PROSITE" id="PS51722">
    <property type="entry name" value="G_TR_2"/>
    <property type="match status" value="1"/>
</dbReference>
<comment type="similarity">
    <text evidence="1 7">Belongs to the TRAFAC class translation factor GTPase superfamily. Classic translation factor GTPase family. EF-G/EF-2 subfamily.</text>
</comment>
<evidence type="ECO:0000259" key="9">
    <source>
        <dbReference type="PROSITE" id="PS51722"/>
    </source>
</evidence>
<dbReference type="Gene3D" id="3.30.230.10">
    <property type="match status" value="1"/>
</dbReference>
<dbReference type="InterPro" id="IPR020568">
    <property type="entry name" value="Ribosomal_Su5_D2-typ_SF"/>
</dbReference>
<dbReference type="PRINTS" id="PR00315">
    <property type="entry name" value="ELONGATNFCT"/>
</dbReference>
<dbReference type="GO" id="GO:0003924">
    <property type="term" value="F:GTPase activity"/>
    <property type="evidence" value="ECO:0007669"/>
    <property type="project" value="InterPro"/>
</dbReference>
<dbReference type="Proteomes" id="UP000190857">
    <property type="component" value="Unassembled WGS sequence"/>
</dbReference>
<evidence type="ECO:0000256" key="3">
    <source>
        <dbReference type="ARBA" id="ARBA00022768"/>
    </source>
</evidence>
<keyword evidence="5 7" id="KW-0342">GTP-binding</keyword>
<dbReference type="InterPro" id="IPR041095">
    <property type="entry name" value="EFG_II"/>
</dbReference>
<dbReference type="SUPFAM" id="SSF54980">
    <property type="entry name" value="EF-G C-terminal domain-like"/>
    <property type="match status" value="2"/>
</dbReference>
<keyword evidence="7" id="KW-0963">Cytoplasm</keyword>
<dbReference type="SUPFAM" id="SSF52540">
    <property type="entry name" value="P-loop containing nucleoside triphosphate hydrolases"/>
    <property type="match status" value="1"/>
</dbReference>
<dbReference type="InterPro" id="IPR000795">
    <property type="entry name" value="T_Tr_GTP-bd_dom"/>
</dbReference>
<sequence>MALDVLTDLNKVRNIGIMAHIDAGKTTTTERILFYTGVNHKIGETHDGASTMDWMEQEQERGITITSAATTCYWDKNQINIIDTPGHVDFTVEVERSLRVLDGAVAVFDGKEGVEPQSETVWRQADKYDVPRICFVNKMDKLGADFYFTVDTIINRLKAKPLVLQLPIGSESEFEGVVDLVEMRALTWRGDSKGDVEMGAKYAIEEIPADLADKAAEYRNALLEVVAETDDALMERFFSGDEITVPEIKAAIRKLTVNSEIYPVLCGSAFKNRGVQPMLDAVIDYLPSPLDVPAVEGHDVRDEEKIVLRHPDSTEPFAALAFKVAVHPFFGRLTYVRVYSGHLDSGAAVANSTKGKKERIGKIFQMHANKENPVPSVTAGHIYAVIGLKDTTTGDTLCDPNDQVVLESMTFPAPVIEVAIEPKTKADQEKLSTAIQKLAEEDPTFRVELNPETGQTVIKGMGELHLDILVDRMKREFKVEANVGKPQVAYRETIRKSVERHDYTHKKQTGGSGQFAKIQFALEPMEVTPEETYVFENKVTGGRIPREYIPSIDAGFQDALNVGILAGYPMVGVKAILLDGAAHDVDSSEMAFKIAGSMGFKEAARKASPVLLEPLMAVEVRTPEEYMGDVIGDLNSRRGMIQSMEDASGVKVVRANVPLSEMFGYIGDLRSKTSGRAVFSMTFESYAEVPKAVAEEIVQKGKGE</sequence>
<dbReference type="Pfam" id="PF03144">
    <property type="entry name" value="GTP_EFTU_D2"/>
    <property type="match status" value="1"/>
</dbReference>
<dbReference type="CDD" id="cd01434">
    <property type="entry name" value="EFG_mtEFG1_IV"/>
    <property type="match status" value="1"/>
</dbReference>
<proteinExistence type="inferred from homology"/>
<dbReference type="InterPro" id="IPR009000">
    <property type="entry name" value="Transl_B-barrel_sf"/>
</dbReference>
<evidence type="ECO:0000313" key="10">
    <source>
        <dbReference type="EMBL" id="SKC59206.1"/>
    </source>
</evidence>
<dbReference type="InterPro" id="IPR004161">
    <property type="entry name" value="EFTu-like_2"/>
</dbReference>